<evidence type="ECO:0000259" key="1">
    <source>
        <dbReference type="Pfam" id="PF03992"/>
    </source>
</evidence>
<dbReference type="Proteomes" id="UP001142400">
    <property type="component" value="Unassembled WGS sequence"/>
</dbReference>
<dbReference type="GO" id="GO:0004497">
    <property type="term" value="F:monooxygenase activity"/>
    <property type="evidence" value="ECO:0007669"/>
    <property type="project" value="UniProtKB-KW"/>
</dbReference>
<dbReference type="InterPro" id="IPR011008">
    <property type="entry name" value="Dimeric_a/b-barrel"/>
</dbReference>
<keyword evidence="2" id="KW-0503">Monooxygenase</keyword>
<dbReference type="AlphaFoldDB" id="A0A9X2LYY5"/>
<organism evidence="2 3">
    <name type="scientific">Streptomyces malaysiensis subsp. samsunensis</name>
    <dbReference type="NCBI Taxonomy" id="459658"/>
    <lineage>
        <taxon>Bacteria</taxon>
        <taxon>Bacillati</taxon>
        <taxon>Actinomycetota</taxon>
        <taxon>Actinomycetes</taxon>
        <taxon>Kitasatosporales</taxon>
        <taxon>Streptomycetaceae</taxon>
        <taxon>Streptomyces</taxon>
        <taxon>Streptomyces violaceusniger group</taxon>
    </lineage>
</organism>
<keyword evidence="3" id="KW-1185">Reference proteome</keyword>
<dbReference type="Gene3D" id="3.30.70.100">
    <property type="match status" value="1"/>
</dbReference>
<feature type="domain" description="ABM" evidence="1">
    <location>
        <begin position="24"/>
        <end position="95"/>
    </location>
</feature>
<dbReference type="InterPro" id="IPR007138">
    <property type="entry name" value="ABM_dom"/>
</dbReference>
<name>A0A9X2LYY5_STRMQ</name>
<dbReference type="RefSeq" id="WP_257633017.1">
    <property type="nucleotide sequence ID" value="NZ_JANIIC010000030.1"/>
</dbReference>
<keyword evidence="2" id="KW-0560">Oxidoreductase</keyword>
<comment type="caution">
    <text evidence="2">The sequence shown here is derived from an EMBL/GenBank/DDBJ whole genome shotgun (WGS) entry which is preliminary data.</text>
</comment>
<dbReference type="SUPFAM" id="SSF54909">
    <property type="entry name" value="Dimeric alpha+beta barrel"/>
    <property type="match status" value="1"/>
</dbReference>
<reference evidence="2" key="1">
    <citation type="submission" date="2022-06" db="EMBL/GenBank/DDBJ databases">
        <title>WGS of actinobacteria.</title>
        <authorList>
            <person name="Thawai C."/>
        </authorList>
    </citation>
    <scope>NUCLEOTIDE SEQUENCE</scope>
    <source>
        <strain evidence="2">DSM 42010</strain>
    </source>
</reference>
<accession>A0A9X2LYY5</accession>
<sequence length="123" mass="13646">MIDLRNIDAAEPFLKQLQGEDSGPITLINTFVVPEGEMQSVLDLWQEDSFIMKAKRGFISAQLHRGLGDSNILTNVAVWESVSALRDAFSSEEFQSLLPQYPDGSYCYPHVVRKVAVEGVCVA</sequence>
<gene>
    <name evidence="2" type="ORF">NQU54_24615</name>
</gene>
<evidence type="ECO:0000313" key="3">
    <source>
        <dbReference type="Proteomes" id="UP001142400"/>
    </source>
</evidence>
<protein>
    <submittedName>
        <fullName evidence="2">Antibiotic biosynthesis monooxygenase</fullName>
    </submittedName>
</protein>
<dbReference type="EMBL" id="JANIIC010000030">
    <property type="protein sequence ID" value="MCQ8832164.1"/>
    <property type="molecule type" value="Genomic_DNA"/>
</dbReference>
<evidence type="ECO:0000313" key="2">
    <source>
        <dbReference type="EMBL" id="MCQ8832164.1"/>
    </source>
</evidence>
<proteinExistence type="predicted"/>
<dbReference type="Pfam" id="PF03992">
    <property type="entry name" value="ABM"/>
    <property type="match status" value="1"/>
</dbReference>